<dbReference type="GO" id="GO:0000160">
    <property type="term" value="P:phosphorelay signal transduction system"/>
    <property type="evidence" value="ECO:0007669"/>
    <property type="project" value="InterPro"/>
</dbReference>
<dbReference type="PANTHER" id="PTHR32071">
    <property type="entry name" value="TRANSCRIPTIONAL REGULATORY PROTEIN"/>
    <property type="match status" value="1"/>
</dbReference>
<dbReference type="InterPro" id="IPR009057">
    <property type="entry name" value="Homeodomain-like_sf"/>
</dbReference>
<evidence type="ECO:0000256" key="2">
    <source>
        <dbReference type="ARBA" id="ARBA00022741"/>
    </source>
</evidence>
<evidence type="ECO:0000256" key="5">
    <source>
        <dbReference type="ARBA" id="ARBA00023163"/>
    </source>
</evidence>
<dbReference type="SUPFAM" id="SSF46689">
    <property type="entry name" value="Homeodomain-like"/>
    <property type="match status" value="1"/>
</dbReference>
<dbReference type="Gene3D" id="1.10.8.60">
    <property type="match status" value="1"/>
</dbReference>
<dbReference type="PROSITE" id="PS00676">
    <property type="entry name" value="SIGMA54_INTERACT_2"/>
    <property type="match status" value="1"/>
</dbReference>
<dbReference type="SMART" id="SM00448">
    <property type="entry name" value="REC"/>
    <property type="match status" value="1"/>
</dbReference>
<dbReference type="CDD" id="cd00009">
    <property type="entry name" value="AAA"/>
    <property type="match status" value="1"/>
</dbReference>
<keyword evidence="2" id="KW-0547">Nucleotide-binding</keyword>
<dbReference type="InterPro" id="IPR058031">
    <property type="entry name" value="AAA_lid_NorR"/>
</dbReference>
<organism evidence="10 11">
    <name type="scientific">Clostridium tagluense</name>
    <dbReference type="NCBI Taxonomy" id="360422"/>
    <lineage>
        <taxon>Bacteria</taxon>
        <taxon>Bacillati</taxon>
        <taxon>Bacillota</taxon>
        <taxon>Clostridia</taxon>
        <taxon>Eubacteriales</taxon>
        <taxon>Clostridiaceae</taxon>
        <taxon>Clostridium</taxon>
    </lineage>
</organism>
<dbReference type="PRINTS" id="PR01590">
    <property type="entry name" value="HTHFIS"/>
</dbReference>
<reference evidence="10 11" key="1">
    <citation type="submission" date="2018-11" db="EMBL/GenBank/DDBJ databases">
        <title>Genome sequencing and assembly of Clostridium tagluense strain A121.</title>
        <authorList>
            <person name="Murakami T."/>
            <person name="Segawa T."/>
            <person name="Shcherbakova V.A."/>
            <person name="Mori H."/>
            <person name="Yoshimura Y."/>
        </authorList>
    </citation>
    <scope>NUCLEOTIDE SEQUENCE [LARGE SCALE GENOMIC DNA]</scope>
    <source>
        <strain evidence="10 11">A121</strain>
    </source>
</reference>
<dbReference type="GO" id="GO:0043565">
    <property type="term" value="F:sequence-specific DNA binding"/>
    <property type="evidence" value="ECO:0007669"/>
    <property type="project" value="InterPro"/>
</dbReference>
<comment type="function">
    <text evidence="6">May play the central regulatory role in sporulation. It may be an element of the effector pathway responsible for the activation of sporulation genes in response to nutritional stress. Spo0A may act in concert with spo0H (a sigma factor) to control the expression of some genes that are critical to the sporulation process.</text>
</comment>
<dbReference type="PANTHER" id="PTHR32071:SF57">
    <property type="entry name" value="C4-DICARBOXYLATE TRANSPORT TRANSCRIPTIONAL REGULATORY PROTEIN DCTD"/>
    <property type="match status" value="1"/>
</dbReference>
<dbReference type="Gene3D" id="3.40.50.2300">
    <property type="match status" value="1"/>
</dbReference>
<proteinExistence type="predicted"/>
<dbReference type="CDD" id="cd00156">
    <property type="entry name" value="REC"/>
    <property type="match status" value="1"/>
</dbReference>
<gene>
    <name evidence="10" type="ORF">Ctaglu_25300</name>
</gene>
<dbReference type="InterPro" id="IPR025943">
    <property type="entry name" value="Sigma_54_int_dom_ATP-bd_2"/>
</dbReference>
<evidence type="ECO:0000313" key="10">
    <source>
        <dbReference type="EMBL" id="GCD10907.1"/>
    </source>
</evidence>
<feature type="domain" description="Response regulatory" evidence="9">
    <location>
        <begin position="7"/>
        <end position="121"/>
    </location>
</feature>
<comment type="caution">
    <text evidence="10">The sequence shown here is derived from an EMBL/GenBank/DDBJ whole genome shotgun (WGS) entry which is preliminary data.</text>
</comment>
<sequence>MKNKNFGILIVDDEAAYSKGLAKILEIEGYLIETVRSAEDAMEKIKKKKYQMVVTDLMMNGMNGIELLEKTLELNKDIKVIVMTAYATVPTAVDAMKKGALSYFVKGNDPVELIDEIEKVYEEYKKSELHSKTYDKKENSLLESENKEFKKIIDMARKVAETTVNVILLGESGVGKEVFANYIHTQSPRKNQPFIAVNCHALSESVLESELFGHSKGAFTGATENRIGRFESANTGTLFLDEIADMPLSTQIKLLRVIEERAIEKIGSNVTTPVDFRLITATNKSIVKLIDQGLFREDFYYRINTIIIEIPPLREHKEDIYSLASKFIAKASMQMKKEIHTIEPEVWEYLNQYDYPGNIREFKNIIERLVVFSENGVISKDDLLIHEVPATDCEGDQTLKAFRSAIEKKYIEAVLAKNNFSMTKTATVLGITRRQLQNKVNEYEIQK</sequence>
<dbReference type="InterPro" id="IPR002197">
    <property type="entry name" value="HTH_Fis"/>
</dbReference>
<keyword evidence="11" id="KW-1185">Reference proteome</keyword>
<dbReference type="PROSITE" id="PS50110">
    <property type="entry name" value="RESPONSE_REGULATORY"/>
    <property type="match status" value="1"/>
</dbReference>
<accession>A0A401UN04</accession>
<evidence type="ECO:0000256" key="3">
    <source>
        <dbReference type="ARBA" id="ARBA00022840"/>
    </source>
</evidence>
<feature type="domain" description="Sigma-54 factor interaction" evidence="8">
    <location>
        <begin position="142"/>
        <end position="371"/>
    </location>
</feature>
<evidence type="ECO:0000256" key="4">
    <source>
        <dbReference type="ARBA" id="ARBA00023015"/>
    </source>
</evidence>
<dbReference type="InterPro" id="IPR003593">
    <property type="entry name" value="AAA+_ATPase"/>
</dbReference>
<dbReference type="SMART" id="SM00382">
    <property type="entry name" value="AAA"/>
    <property type="match status" value="1"/>
</dbReference>
<dbReference type="PROSITE" id="PS00675">
    <property type="entry name" value="SIGMA54_INTERACT_1"/>
    <property type="match status" value="1"/>
</dbReference>
<evidence type="ECO:0000256" key="6">
    <source>
        <dbReference type="ARBA" id="ARBA00024867"/>
    </source>
</evidence>
<protein>
    <recommendedName>
        <fullName evidence="1">Stage 0 sporulation protein A homolog</fullName>
    </recommendedName>
</protein>
<dbReference type="EMBL" id="BHYK01000013">
    <property type="protein sequence ID" value="GCD10907.1"/>
    <property type="molecule type" value="Genomic_DNA"/>
</dbReference>
<dbReference type="InterPro" id="IPR011006">
    <property type="entry name" value="CheY-like_superfamily"/>
</dbReference>
<dbReference type="Proteomes" id="UP000287872">
    <property type="component" value="Unassembled WGS sequence"/>
</dbReference>
<evidence type="ECO:0000256" key="1">
    <source>
        <dbReference type="ARBA" id="ARBA00018672"/>
    </source>
</evidence>
<name>A0A401UN04_9CLOT</name>
<dbReference type="SUPFAM" id="SSF52540">
    <property type="entry name" value="P-loop containing nucleoside triphosphate hydrolases"/>
    <property type="match status" value="1"/>
</dbReference>
<dbReference type="RefSeq" id="WP_125002229.1">
    <property type="nucleotide sequence ID" value="NZ_BHYK01000013.1"/>
</dbReference>
<evidence type="ECO:0000256" key="7">
    <source>
        <dbReference type="PROSITE-ProRule" id="PRU00169"/>
    </source>
</evidence>
<keyword evidence="5" id="KW-0804">Transcription</keyword>
<dbReference type="OrthoDB" id="9803970at2"/>
<dbReference type="AlphaFoldDB" id="A0A401UN04"/>
<dbReference type="SUPFAM" id="SSF52172">
    <property type="entry name" value="CheY-like"/>
    <property type="match status" value="1"/>
</dbReference>
<dbReference type="Pfam" id="PF00158">
    <property type="entry name" value="Sigma54_activat"/>
    <property type="match status" value="1"/>
</dbReference>
<dbReference type="Gene3D" id="3.40.50.300">
    <property type="entry name" value="P-loop containing nucleotide triphosphate hydrolases"/>
    <property type="match status" value="1"/>
</dbReference>
<dbReference type="Gene3D" id="1.10.10.60">
    <property type="entry name" value="Homeodomain-like"/>
    <property type="match status" value="1"/>
</dbReference>
<evidence type="ECO:0000313" key="11">
    <source>
        <dbReference type="Proteomes" id="UP000287872"/>
    </source>
</evidence>
<feature type="modified residue" description="4-aspartylphosphate" evidence="7">
    <location>
        <position position="56"/>
    </location>
</feature>
<dbReference type="GO" id="GO:0005524">
    <property type="term" value="F:ATP binding"/>
    <property type="evidence" value="ECO:0007669"/>
    <property type="project" value="UniProtKB-KW"/>
</dbReference>
<dbReference type="InterPro" id="IPR001789">
    <property type="entry name" value="Sig_transdc_resp-reg_receiver"/>
</dbReference>
<keyword evidence="4" id="KW-0805">Transcription regulation</keyword>
<keyword evidence="7" id="KW-0597">Phosphoprotein</keyword>
<dbReference type="FunFam" id="3.40.50.300:FF:000006">
    <property type="entry name" value="DNA-binding transcriptional regulator NtrC"/>
    <property type="match status" value="1"/>
</dbReference>
<keyword evidence="3" id="KW-0067">ATP-binding</keyword>
<dbReference type="InterPro" id="IPR002078">
    <property type="entry name" value="Sigma_54_int"/>
</dbReference>
<dbReference type="Pfam" id="PF25601">
    <property type="entry name" value="AAA_lid_14"/>
    <property type="match status" value="1"/>
</dbReference>
<dbReference type="GO" id="GO:0006355">
    <property type="term" value="P:regulation of DNA-templated transcription"/>
    <property type="evidence" value="ECO:0007669"/>
    <property type="project" value="InterPro"/>
</dbReference>
<dbReference type="InterPro" id="IPR027417">
    <property type="entry name" value="P-loop_NTPase"/>
</dbReference>
<dbReference type="Pfam" id="PF00072">
    <property type="entry name" value="Response_reg"/>
    <property type="match status" value="1"/>
</dbReference>
<dbReference type="InterPro" id="IPR025662">
    <property type="entry name" value="Sigma_54_int_dom_ATP-bd_1"/>
</dbReference>
<dbReference type="PROSITE" id="PS50045">
    <property type="entry name" value="SIGMA54_INTERACT_4"/>
    <property type="match status" value="1"/>
</dbReference>
<dbReference type="Pfam" id="PF02954">
    <property type="entry name" value="HTH_8"/>
    <property type="match status" value="1"/>
</dbReference>
<evidence type="ECO:0000259" key="8">
    <source>
        <dbReference type="PROSITE" id="PS50045"/>
    </source>
</evidence>
<evidence type="ECO:0000259" key="9">
    <source>
        <dbReference type="PROSITE" id="PS50110"/>
    </source>
</evidence>